<protein>
    <submittedName>
        <fullName evidence="2">Uncharacterized protein</fullName>
    </submittedName>
</protein>
<proteinExistence type="predicted"/>
<feature type="region of interest" description="Disordered" evidence="1">
    <location>
        <begin position="1"/>
        <end position="32"/>
    </location>
</feature>
<gene>
    <name evidence="2" type="ORF">F2Q69_00059819</name>
</gene>
<feature type="compositionally biased region" description="Basic and acidic residues" evidence="1">
    <location>
        <begin position="1"/>
        <end position="10"/>
    </location>
</feature>
<evidence type="ECO:0000313" key="3">
    <source>
        <dbReference type="Proteomes" id="UP000712600"/>
    </source>
</evidence>
<evidence type="ECO:0000313" key="2">
    <source>
        <dbReference type="EMBL" id="KAF3570782.1"/>
    </source>
</evidence>
<evidence type="ECO:0000256" key="1">
    <source>
        <dbReference type="SAM" id="MobiDB-lite"/>
    </source>
</evidence>
<sequence>MEDYEVEKVNLDPCDQSDHLDEDTDVHPRRTRGRTNRLYSSFKKPMTEEEENIFWVEQERFAKEQARTTRSKH</sequence>
<comment type="caution">
    <text evidence="2">The sequence shown here is derived from an EMBL/GenBank/DDBJ whole genome shotgun (WGS) entry which is preliminary data.</text>
</comment>
<dbReference type="EMBL" id="QGKX02000095">
    <property type="protein sequence ID" value="KAF3570782.1"/>
    <property type="molecule type" value="Genomic_DNA"/>
</dbReference>
<dbReference type="AlphaFoldDB" id="A0A8S9RDT5"/>
<accession>A0A8S9RDT5</accession>
<reference evidence="2" key="1">
    <citation type="submission" date="2019-12" db="EMBL/GenBank/DDBJ databases">
        <title>Genome sequencing and annotation of Brassica cretica.</title>
        <authorList>
            <person name="Studholme D.J."/>
            <person name="Sarris P."/>
        </authorList>
    </citation>
    <scope>NUCLEOTIDE SEQUENCE</scope>
    <source>
        <strain evidence="2">PFS-109/04</strain>
        <tissue evidence="2">Leaf</tissue>
    </source>
</reference>
<organism evidence="2 3">
    <name type="scientific">Brassica cretica</name>
    <name type="common">Mustard</name>
    <dbReference type="NCBI Taxonomy" id="69181"/>
    <lineage>
        <taxon>Eukaryota</taxon>
        <taxon>Viridiplantae</taxon>
        <taxon>Streptophyta</taxon>
        <taxon>Embryophyta</taxon>
        <taxon>Tracheophyta</taxon>
        <taxon>Spermatophyta</taxon>
        <taxon>Magnoliopsida</taxon>
        <taxon>eudicotyledons</taxon>
        <taxon>Gunneridae</taxon>
        <taxon>Pentapetalae</taxon>
        <taxon>rosids</taxon>
        <taxon>malvids</taxon>
        <taxon>Brassicales</taxon>
        <taxon>Brassicaceae</taxon>
        <taxon>Brassiceae</taxon>
        <taxon>Brassica</taxon>
    </lineage>
</organism>
<dbReference type="Proteomes" id="UP000712600">
    <property type="component" value="Unassembled WGS sequence"/>
</dbReference>
<name>A0A8S9RDT5_BRACR</name>